<gene>
    <name evidence="2" type="ORF">DI09_8p160</name>
</gene>
<dbReference type="Proteomes" id="UP000029725">
    <property type="component" value="Unassembled WGS sequence"/>
</dbReference>
<keyword evidence="3" id="KW-1185">Reference proteome</keyword>
<reference evidence="2 3" key="1">
    <citation type="submission" date="2014-04" db="EMBL/GenBank/DDBJ databases">
        <title>A new species of microsporidia sheds light on the evolution of extreme parasitism.</title>
        <authorList>
            <person name="Haag K.L."/>
            <person name="James T.Y."/>
            <person name="Larsson R."/>
            <person name="Schaer T.M."/>
            <person name="Refardt D."/>
            <person name="Pombert J.-F."/>
            <person name="Ebert D."/>
        </authorList>
    </citation>
    <scope>NUCLEOTIDE SEQUENCE [LARGE SCALE GENOMIC DNA]</scope>
    <source>
        <strain evidence="2 3">UGP3</strain>
        <tissue evidence="2">Spores</tissue>
    </source>
</reference>
<evidence type="ECO:0000313" key="2">
    <source>
        <dbReference type="EMBL" id="KGG50077.1"/>
    </source>
</evidence>
<name>A0A098VLU1_9MICR</name>
<feature type="region of interest" description="Disordered" evidence="1">
    <location>
        <begin position="432"/>
        <end position="457"/>
    </location>
</feature>
<dbReference type="AlphaFoldDB" id="A0A098VLU1"/>
<feature type="compositionally biased region" description="Acidic residues" evidence="1">
    <location>
        <begin position="435"/>
        <end position="457"/>
    </location>
</feature>
<evidence type="ECO:0000313" key="3">
    <source>
        <dbReference type="Proteomes" id="UP000029725"/>
    </source>
</evidence>
<evidence type="ECO:0000256" key="1">
    <source>
        <dbReference type="SAM" id="MobiDB-lite"/>
    </source>
</evidence>
<dbReference type="HOGENOM" id="CLU_477412_0_0_1"/>
<accession>A0A098VLU1</accession>
<feature type="region of interest" description="Disordered" evidence="1">
    <location>
        <begin position="1"/>
        <end position="55"/>
    </location>
</feature>
<dbReference type="VEuPathDB" id="MicrosporidiaDB:DI09_8p160"/>
<comment type="caution">
    <text evidence="2">The sequence shown here is derived from an EMBL/GenBank/DDBJ whole genome shotgun (WGS) entry which is preliminary data.</text>
</comment>
<sequence>MSTSACNTDVRGTGSGSGASVPRRRRGSESIPASKPSSNGTQPIPIHQRGSHPQQLYTDASSRLAVANATSLMMNSPATTDSSHLCLVCDDSCTCAPTPLSQLQSASSSTVLSKCVKTLSNVDKDTLLQALKQMSPRVFNSITQTLKKKKILSTEESATPVQDWTPSYGGSSDFPSTSPESLVIIDNNISYDHQASFYNHLNLISANAASSTSPLAYFPLVEESGESPLDEGPNGAKRTLSTSPAAPVFAALSPPVNYLLMEELLEMDQMIDDPVSSEEYERVFSRIQSASSTFGRRRSSIPPLKKIAKTAVFRNPNADPFINGNPLAPAHHPSSPNDDVVYYEKVTSWLSPSETSSLISALKFDTRDQNLCGLADVPFCEAVHVPKPPNEEKKQSSSNRILSGLLKDLAGVSVADQQSSCDEFIEIEFPGGYSDDLEDDSADDLEDAPDDLMEDDSISWPSVRSVPRPTTTFTVDPKSLMVNYASLDLDEVNCNSVTSESMTSSLDSDYCQYSICDCSGICFCGAFLEVKLGSDCGLEDDIGCSGADPRDALLSVCCGDDVIVYDDVIAI</sequence>
<dbReference type="RefSeq" id="XP_013236504.1">
    <property type="nucleotide sequence ID" value="XM_013381050.1"/>
</dbReference>
<dbReference type="EMBL" id="JMKJ01000601">
    <property type="protein sequence ID" value="KGG50077.1"/>
    <property type="molecule type" value="Genomic_DNA"/>
</dbReference>
<organism evidence="2 3">
    <name type="scientific">Mitosporidium daphniae</name>
    <dbReference type="NCBI Taxonomy" id="1485682"/>
    <lineage>
        <taxon>Eukaryota</taxon>
        <taxon>Fungi</taxon>
        <taxon>Fungi incertae sedis</taxon>
        <taxon>Microsporidia</taxon>
        <taxon>Mitosporidium</taxon>
    </lineage>
</organism>
<protein>
    <submittedName>
        <fullName evidence="2">Uncharacterized protein</fullName>
    </submittedName>
</protein>
<proteinExistence type="predicted"/>
<dbReference type="GeneID" id="25261015"/>